<feature type="chain" id="PRO_5005189465" evidence="1">
    <location>
        <begin position="22"/>
        <end position="216"/>
    </location>
</feature>
<feature type="signal peptide" evidence="1">
    <location>
        <begin position="1"/>
        <end position="21"/>
    </location>
</feature>
<name>A0A0G4FSG8_VITBC</name>
<dbReference type="AlphaFoldDB" id="A0A0G4FSG8"/>
<dbReference type="VEuPathDB" id="CryptoDB:Vbra_16070"/>
<dbReference type="InParanoid" id="A0A0G4FSG8"/>
<protein>
    <submittedName>
        <fullName evidence="2">Uncharacterized protein</fullName>
    </submittedName>
</protein>
<accession>A0A0G4FSG8</accession>
<evidence type="ECO:0000313" key="3">
    <source>
        <dbReference type="Proteomes" id="UP000041254"/>
    </source>
</evidence>
<dbReference type="EMBL" id="CDMY01000493">
    <property type="protein sequence ID" value="CEM17640.1"/>
    <property type="molecule type" value="Genomic_DNA"/>
</dbReference>
<keyword evidence="3" id="KW-1185">Reference proteome</keyword>
<gene>
    <name evidence="2" type="ORF">Vbra_16070</name>
</gene>
<evidence type="ECO:0000256" key="1">
    <source>
        <dbReference type="SAM" id="SignalP"/>
    </source>
</evidence>
<sequence>MAVHAFATSVFFLVLATVSAPQPPHWAVVAPPPWEDPGWQNPGRTAVDRYIKSLPPLWQDPAMTGEDPNRYRHPRVVTNFMWLMVDSVVINGRCICSYSTDHPTPFDHDVGKLNLRGGFAGPGEWSIRELCEQRAAIQGEDFQVEAVFNDIQCGHGPSIETGIQDETDPCQRALFISDVHAPYISNWGTADDPCYIGPRFDFLNDLPPKTKTWSAN</sequence>
<evidence type="ECO:0000313" key="2">
    <source>
        <dbReference type="EMBL" id="CEM17640.1"/>
    </source>
</evidence>
<organism evidence="2 3">
    <name type="scientific">Vitrella brassicaformis (strain CCMP3155)</name>
    <dbReference type="NCBI Taxonomy" id="1169540"/>
    <lineage>
        <taxon>Eukaryota</taxon>
        <taxon>Sar</taxon>
        <taxon>Alveolata</taxon>
        <taxon>Colpodellida</taxon>
        <taxon>Vitrellaceae</taxon>
        <taxon>Vitrella</taxon>
    </lineage>
</organism>
<keyword evidence="1" id="KW-0732">Signal</keyword>
<proteinExistence type="predicted"/>
<reference evidence="2 3" key="1">
    <citation type="submission" date="2014-11" db="EMBL/GenBank/DDBJ databases">
        <authorList>
            <person name="Zhu J."/>
            <person name="Qi W."/>
            <person name="Song R."/>
        </authorList>
    </citation>
    <scope>NUCLEOTIDE SEQUENCE [LARGE SCALE GENOMIC DNA]</scope>
</reference>
<dbReference type="Proteomes" id="UP000041254">
    <property type="component" value="Unassembled WGS sequence"/>
</dbReference>